<protein>
    <submittedName>
        <fullName evidence="1">Uncharacterized protein</fullName>
    </submittedName>
</protein>
<keyword evidence="2" id="KW-1185">Reference proteome</keyword>
<sequence>RRKLTLTRSRHPATPSG</sequence>
<reference evidence="1 2" key="1">
    <citation type="journal article" date="2019" name="Sci. Rep.">
        <title>Orb-weaving spider Araneus ventricosus genome elucidates the spidroin gene catalogue.</title>
        <authorList>
            <person name="Kono N."/>
            <person name="Nakamura H."/>
            <person name="Ohtoshi R."/>
            <person name="Moran D.A.P."/>
            <person name="Shinohara A."/>
            <person name="Yoshida Y."/>
            <person name="Fujiwara M."/>
            <person name="Mori M."/>
            <person name="Tomita M."/>
            <person name="Arakawa K."/>
        </authorList>
    </citation>
    <scope>NUCLEOTIDE SEQUENCE [LARGE SCALE GENOMIC DNA]</scope>
</reference>
<dbReference type="EMBL" id="BGPR01038718">
    <property type="protein sequence ID" value="GBO14586.1"/>
    <property type="molecule type" value="Genomic_DNA"/>
</dbReference>
<evidence type="ECO:0000313" key="2">
    <source>
        <dbReference type="Proteomes" id="UP000499080"/>
    </source>
</evidence>
<proteinExistence type="predicted"/>
<gene>
    <name evidence="1" type="ORF">AVEN_16365_1</name>
</gene>
<comment type="caution">
    <text evidence="1">The sequence shown here is derived from an EMBL/GenBank/DDBJ whole genome shotgun (WGS) entry which is preliminary data.</text>
</comment>
<dbReference type="AlphaFoldDB" id="A0A4Y2USB6"/>
<dbReference type="Proteomes" id="UP000499080">
    <property type="component" value="Unassembled WGS sequence"/>
</dbReference>
<evidence type="ECO:0000313" key="1">
    <source>
        <dbReference type="EMBL" id="GBO14586.1"/>
    </source>
</evidence>
<name>A0A4Y2USB6_ARAVE</name>
<accession>A0A4Y2USB6</accession>
<organism evidence="1 2">
    <name type="scientific">Araneus ventricosus</name>
    <name type="common">Orbweaver spider</name>
    <name type="synonym">Epeira ventricosa</name>
    <dbReference type="NCBI Taxonomy" id="182803"/>
    <lineage>
        <taxon>Eukaryota</taxon>
        <taxon>Metazoa</taxon>
        <taxon>Ecdysozoa</taxon>
        <taxon>Arthropoda</taxon>
        <taxon>Chelicerata</taxon>
        <taxon>Arachnida</taxon>
        <taxon>Araneae</taxon>
        <taxon>Araneomorphae</taxon>
        <taxon>Entelegynae</taxon>
        <taxon>Araneoidea</taxon>
        <taxon>Araneidae</taxon>
        <taxon>Araneus</taxon>
    </lineage>
</organism>
<feature type="non-terminal residue" evidence="1">
    <location>
        <position position="1"/>
    </location>
</feature>